<reference evidence="2" key="1">
    <citation type="journal article" date="2015" name="Genome Announc.">
        <title>Draft Genome Sequence of an Anaerobic Ammonium-Oxidizing Bacterium, "Candidatus Brocadia sinica".</title>
        <authorList>
            <person name="Oshiki M."/>
            <person name="Shinyako-Hata K."/>
            <person name="Satoh H."/>
            <person name="Okabe S."/>
        </authorList>
    </citation>
    <scope>NUCLEOTIDE SEQUENCE [LARGE SCALE GENOMIC DNA]</scope>
    <source>
        <strain evidence="2">JPN1</strain>
    </source>
</reference>
<evidence type="ECO:0000313" key="2">
    <source>
        <dbReference type="Proteomes" id="UP000032309"/>
    </source>
</evidence>
<comment type="caution">
    <text evidence="1">The sequence shown here is derived from an EMBL/GenBank/DDBJ whole genome shotgun (WGS) entry which is preliminary data.</text>
</comment>
<dbReference type="RefSeq" id="WP_052564416.1">
    <property type="nucleotide sequence ID" value="NZ_BAFN01000001.1"/>
</dbReference>
<dbReference type="Proteomes" id="UP000032309">
    <property type="component" value="Unassembled WGS sequence"/>
</dbReference>
<name>A0ABQ0K072_9BACT</name>
<proteinExistence type="predicted"/>
<dbReference type="EMBL" id="BAFN01000001">
    <property type="protein sequence ID" value="GAN34405.1"/>
    <property type="molecule type" value="Genomic_DNA"/>
</dbReference>
<keyword evidence="2" id="KW-1185">Reference proteome</keyword>
<gene>
    <name evidence="1" type="ORF">BROSI_A2941</name>
</gene>
<accession>A0ABQ0K072</accession>
<sequence>MELENKNNIQTQIVSHPLTKMEFEDLFNNNRKLFNLYSEFIKQKIGNSLGLPLDIVKTITLGKASSGEFVIFSENVFKGLKEGRYYQPVSKKDGLVSTVAHNSKDGTIVEHGRVGRRMTSVLSVGIGVAHAISNLDMQNQLEEIKDAVDRIHRFQLSNRIGDLKGVYDTLQNWLDRVSREGLTVVNQIKGQDISERLDKLEQQFFETAKSELETVKNPADYGRGKMEFIKHIKFIFTKTPEQKAREKLKAVFEDLQYTKICNFLNMVVCGELEDVNAYQRSSERLYLKFEKIYNELDRKCQYSTEVYRALKEGDILVQELNCIDKRRKPELSIEVESDGERRS</sequence>
<evidence type="ECO:0000313" key="1">
    <source>
        <dbReference type="EMBL" id="GAN34405.1"/>
    </source>
</evidence>
<protein>
    <submittedName>
        <fullName evidence="1">Uncharacterized protein</fullName>
    </submittedName>
</protein>
<organism evidence="1 2">
    <name type="scientific">Candidatus Brocadia sinica JPN1</name>
    <dbReference type="NCBI Taxonomy" id="1197129"/>
    <lineage>
        <taxon>Bacteria</taxon>
        <taxon>Pseudomonadati</taxon>
        <taxon>Planctomycetota</taxon>
        <taxon>Candidatus Brocadiia</taxon>
        <taxon>Candidatus Brocadiales</taxon>
        <taxon>Candidatus Brocadiaceae</taxon>
        <taxon>Candidatus Brocadia</taxon>
    </lineage>
</organism>